<evidence type="ECO:0000256" key="1">
    <source>
        <dbReference type="ARBA" id="ARBA00023002"/>
    </source>
</evidence>
<organism evidence="3 4">
    <name type="scientific">Fistulina hepatica ATCC 64428</name>
    <dbReference type="NCBI Taxonomy" id="1128425"/>
    <lineage>
        <taxon>Eukaryota</taxon>
        <taxon>Fungi</taxon>
        <taxon>Dikarya</taxon>
        <taxon>Basidiomycota</taxon>
        <taxon>Agaricomycotina</taxon>
        <taxon>Agaricomycetes</taxon>
        <taxon>Agaricomycetidae</taxon>
        <taxon>Agaricales</taxon>
        <taxon>Fistulinaceae</taxon>
        <taxon>Fistulina</taxon>
    </lineage>
</organism>
<dbReference type="PANTHER" id="PTHR43625:SF78">
    <property type="entry name" value="PYRIDOXAL REDUCTASE-RELATED"/>
    <property type="match status" value="1"/>
</dbReference>
<feature type="domain" description="NADP-dependent oxidoreductase" evidence="2">
    <location>
        <begin position="13"/>
        <end position="310"/>
    </location>
</feature>
<dbReference type="SUPFAM" id="SSF51430">
    <property type="entry name" value="NAD(P)-linked oxidoreductase"/>
    <property type="match status" value="1"/>
</dbReference>
<dbReference type="GO" id="GO:0005737">
    <property type="term" value="C:cytoplasm"/>
    <property type="evidence" value="ECO:0007669"/>
    <property type="project" value="TreeGrafter"/>
</dbReference>
<reference evidence="3 4" key="1">
    <citation type="journal article" date="2015" name="Fungal Genet. Biol.">
        <title>Evolution of novel wood decay mechanisms in Agaricales revealed by the genome sequences of Fistulina hepatica and Cylindrobasidium torrendii.</title>
        <authorList>
            <person name="Floudas D."/>
            <person name="Held B.W."/>
            <person name="Riley R."/>
            <person name="Nagy L.G."/>
            <person name="Koehler G."/>
            <person name="Ransdell A.S."/>
            <person name="Younus H."/>
            <person name="Chow J."/>
            <person name="Chiniquy J."/>
            <person name="Lipzen A."/>
            <person name="Tritt A."/>
            <person name="Sun H."/>
            <person name="Haridas S."/>
            <person name="LaButti K."/>
            <person name="Ohm R.A."/>
            <person name="Kues U."/>
            <person name="Blanchette R.A."/>
            <person name="Grigoriev I.V."/>
            <person name="Minto R.E."/>
            <person name="Hibbett D.S."/>
        </authorList>
    </citation>
    <scope>NUCLEOTIDE SEQUENCE [LARGE SCALE GENOMIC DNA]</scope>
    <source>
        <strain evidence="3 4">ATCC 64428</strain>
    </source>
</reference>
<evidence type="ECO:0000259" key="2">
    <source>
        <dbReference type="Pfam" id="PF00248"/>
    </source>
</evidence>
<keyword evidence="1" id="KW-0560">Oxidoreductase</keyword>
<dbReference type="PANTHER" id="PTHR43625">
    <property type="entry name" value="AFLATOXIN B1 ALDEHYDE REDUCTASE"/>
    <property type="match status" value="1"/>
</dbReference>
<dbReference type="Proteomes" id="UP000054144">
    <property type="component" value="Unassembled WGS sequence"/>
</dbReference>
<dbReference type="GO" id="GO:0016491">
    <property type="term" value="F:oxidoreductase activity"/>
    <property type="evidence" value="ECO:0007669"/>
    <property type="project" value="UniProtKB-KW"/>
</dbReference>
<sequence>MSFTVAGKTVMKGFGLMGLTQKRNNPIPVDEAIGAMKVALDAGANFWNGGLIYGTPKYNSLHLLKAYFTKYPKDADRVVLNIKGGLDPQKMTPNGSEERVRRDVDYCNETLGGVKYIDVFECTRVDPNIPVEKTIEYLAELVKEGKIGAIGLCEARAETIHRAAKVHPIESLEVELSLWATEPLTNGVAAACAEHNIPLVAYAPLGHGFLTGQVRSLDDIPQGDYRRLFPRFQPDAFANNLKLVEMVEGIAKRKGCTPAQVGLAWVKALNRKPGMPQIIAIPGAVAPKRILENAHEVDLTDAEVKEIDTFLKNFIVTGGRYPPDANYRGRHGS</sequence>
<dbReference type="AlphaFoldDB" id="A0A0D7ALF5"/>
<evidence type="ECO:0000313" key="4">
    <source>
        <dbReference type="Proteomes" id="UP000054144"/>
    </source>
</evidence>
<proteinExistence type="predicted"/>
<dbReference type="OrthoDB" id="37537at2759"/>
<name>A0A0D7ALF5_9AGAR</name>
<dbReference type="InterPro" id="IPR050791">
    <property type="entry name" value="Aldo-Keto_reductase"/>
</dbReference>
<dbReference type="Pfam" id="PF00248">
    <property type="entry name" value="Aldo_ket_red"/>
    <property type="match status" value="1"/>
</dbReference>
<dbReference type="Gene3D" id="3.20.20.100">
    <property type="entry name" value="NADP-dependent oxidoreductase domain"/>
    <property type="match status" value="1"/>
</dbReference>
<keyword evidence="4" id="KW-1185">Reference proteome</keyword>
<dbReference type="EMBL" id="KN881643">
    <property type="protein sequence ID" value="KIY52397.1"/>
    <property type="molecule type" value="Genomic_DNA"/>
</dbReference>
<dbReference type="InterPro" id="IPR036812">
    <property type="entry name" value="NAD(P)_OxRdtase_dom_sf"/>
</dbReference>
<evidence type="ECO:0000313" key="3">
    <source>
        <dbReference type="EMBL" id="KIY52397.1"/>
    </source>
</evidence>
<protein>
    <submittedName>
        <fullName evidence="3">Aldo/keto reductase</fullName>
    </submittedName>
</protein>
<dbReference type="CDD" id="cd19077">
    <property type="entry name" value="AKR_AKR8A1-2"/>
    <property type="match status" value="1"/>
</dbReference>
<gene>
    <name evidence="3" type="ORF">FISHEDRAFT_55911</name>
</gene>
<dbReference type="InterPro" id="IPR023210">
    <property type="entry name" value="NADP_OxRdtase_dom"/>
</dbReference>
<accession>A0A0D7ALF5</accession>